<feature type="region of interest" description="Disordered" evidence="1">
    <location>
        <begin position="80"/>
        <end position="106"/>
    </location>
</feature>
<reference evidence="2 3" key="1">
    <citation type="journal article" date="2019" name="Commun. Biol.">
        <title>The bagworm genome reveals a unique fibroin gene that provides high tensile strength.</title>
        <authorList>
            <person name="Kono N."/>
            <person name="Nakamura H."/>
            <person name="Ohtoshi R."/>
            <person name="Tomita M."/>
            <person name="Numata K."/>
            <person name="Arakawa K."/>
        </authorList>
    </citation>
    <scope>NUCLEOTIDE SEQUENCE [LARGE SCALE GENOMIC DNA]</scope>
</reference>
<sequence length="106" mass="11670">MKRALFRSIEVSFRILSIHATGAAFEREGTGFDSGHGRTDRRVLSEAKFNHTLRASKNVLRDSVILQRVDHVIKKSAAFMTVGPPKDGSHSGPPNSGARNDTARNR</sequence>
<keyword evidence="3" id="KW-1185">Reference proteome</keyword>
<dbReference type="Proteomes" id="UP000299102">
    <property type="component" value="Unassembled WGS sequence"/>
</dbReference>
<evidence type="ECO:0000313" key="3">
    <source>
        <dbReference type="Proteomes" id="UP000299102"/>
    </source>
</evidence>
<name>A0A4C1YWS4_EUMVA</name>
<gene>
    <name evidence="2" type="ORF">EVAR_59083_1</name>
</gene>
<dbReference type="AlphaFoldDB" id="A0A4C1YWS4"/>
<organism evidence="2 3">
    <name type="scientific">Eumeta variegata</name>
    <name type="common">Bagworm moth</name>
    <name type="synonym">Eumeta japonica</name>
    <dbReference type="NCBI Taxonomy" id="151549"/>
    <lineage>
        <taxon>Eukaryota</taxon>
        <taxon>Metazoa</taxon>
        <taxon>Ecdysozoa</taxon>
        <taxon>Arthropoda</taxon>
        <taxon>Hexapoda</taxon>
        <taxon>Insecta</taxon>
        <taxon>Pterygota</taxon>
        <taxon>Neoptera</taxon>
        <taxon>Endopterygota</taxon>
        <taxon>Lepidoptera</taxon>
        <taxon>Glossata</taxon>
        <taxon>Ditrysia</taxon>
        <taxon>Tineoidea</taxon>
        <taxon>Psychidae</taxon>
        <taxon>Oiketicinae</taxon>
        <taxon>Eumeta</taxon>
    </lineage>
</organism>
<comment type="caution">
    <text evidence="2">The sequence shown here is derived from an EMBL/GenBank/DDBJ whole genome shotgun (WGS) entry which is preliminary data.</text>
</comment>
<proteinExistence type="predicted"/>
<evidence type="ECO:0000256" key="1">
    <source>
        <dbReference type="SAM" id="MobiDB-lite"/>
    </source>
</evidence>
<evidence type="ECO:0000313" key="2">
    <source>
        <dbReference type="EMBL" id="GBP80706.1"/>
    </source>
</evidence>
<dbReference type="EMBL" id="BGZK01001476">
    <property type="protein sequence ID" value="GBP80706.1"/>
    <property type="molecule type" value="Genomic_DNA"/>
</dbReference>
<protein>
    <submittedName>
        <fullName evidence="2">Uncharacterized protein</fullName>
    </submittedName>
</protein>
<accession>A0A4C1YWS4</accession>